<name>A0ABD1TRE7_9LAMI</name>
<evidence type="ECO:0000256" key="1">
    <source>
        <dbReference type="SAM" id="MobiDB-lite"/>
    </source>
</evidence>
<gene>
    <name evidence="2" type="ORF">Fot_29124</name>
</gene>
<protein>
    <submittedName>
        <fullName evidence="2">Calmodulin-binding transcription activator 5-like</fullName>
    </submittedName>
</protein>
<evidence type="ECO:0000313" key="2">
    <source>
        <dbReference type="EMBL" id="KAL2515153.1"/>
    </source>
</evidence>
<accession>A0ABD1TRE7</accession>
<evidence type="ECO:0000313" key="3">
    <source>
        <dbReference type="Proteomes" id="UP001604277"/>
    </source>
</evidence>
<keyword evidence="3" id="KW-1185">Reference proteome</keyword>
<feature type="compositionally biased region" description="Polar residues" evidence="1">
    <location>
        <begin position="60"/>
        <end position="80"/>
    </location>
</feature>
<feature type="region of interest" description="Disordered" evidence="1">
    <location>
        <begin position="58"/>
        <end position="97"/>
    </location>
</feature>
<sequence>MENLKGLAFLKSVKEAFDVVFNGNLEKKKLERLTSHCFQLIKDESLEHIVLVHYRETQELQDSPTTPVNSNSGSTVSDPSTHWPLSEESNSAVDRAYHSRSQLGDIINRQ</sequence>
<dbReference type="EMBL" id="JBFOLJ010000008">
    <property type="protein sequence ID" value="KAL2515153.1"/>
    <property type="molecule type" value="Genomic_DNA"/>
</dbReference>
<comment type="caution">
    <text evidence="2">The sequence shown here is derived from an EMBL/GenBank/DDBJ whole genome shotgun (WGS) entry which is preliminary data.</text>
</comment>
<organism evidence="2 3">
    <name type="scientific">Forsythia ovata</name>
    <dbReference type="NCBI Taxonomy" id="205694"/>
    <lineage>
        <taxon>Eukaryota</taxon>
        <taxon>Viridiplantae</taxon>
        <taxon>Streptophyta</taxon>
        <taxon>Embryophyta</taxon>
        <taxon>Tracheophyta</taxon>
        <taxon>Spermatophyta</taxon>
        <taxon>Magnoliopsida</taxon>
        <taxon>eudicotyledons</taxon>
        <taxon>Gunneridae</taxon>
        <taxon>Pentapetalae</taxon>
        <taxon>asterids</taxon>
        <taxon>lamiids</taxon>
        <taxon>Lamiales</taxon>
        <taxon>Oleaceae</taxon>
        <taxon>Forsythieae</taxon>
        <taxon>Forsythia</taxon>
    </lineage>
</organism>
<dbReference type="AlphaFoldDB" id="A0ABD1TRE7"/>
<proteinExistence type="predicted"/>
<dbReference type="Proteomes" id="UP001604277">
    <property type="component" value="Unassembled WGS sequence"/>
</dbReference>
<reference evidence="3" key="1">
    <citation type="submission" date="2024-07" db="EMBL/GenBank/DDBJ databases">
        <title>Two chromosome-level genome assemblies of Korean endemic species Abeliophyllum distichum and Forsythia ovata (Oleaceae).</title>
        <authorList>
            <person name="Jang H."/>
        </authorList>
    </citation>
    <scope>NUCLEOTIDE SEQUENCE [LARGE SCALE GENOMIC DNA]</scope>
</reference>